<dbReference type="GO" id="GO:1990130">
    <property type="term" value="C:GATOR1 complex"/>
    <property type="evidence" value="ECO:0007669"/>
    <property type="project" value="TreeGrafter"/>
</dbReference>
<dbReference type="InterPro" id="IPR027244">
    <property type="entry name" value="IML1"/>
</dbReference>
<feature type="compositionally biased region" description="Gly residues" evidence="1">
    <location>
        <begin position="602"/>
        <end position="612"/>
    </location>
</feature>
<name>A0A0R3SH68_HYMDI</name>
<dbReference type="OrthoDB" id="6278340at2759"/>
<dbReference type="GO" id="GO:1904262">
    <property type="term" value="P:negative regulation of TORC1 signaling"/>
    <property type="evidence" value="ECO:0007669"/>
    <property type="project" value="TreeGrafter"/>
</dbReference>
<dbReference type="PANTHER" id="PTHR13179">
    <property type="entry name" value="DEP DOMAIN CONTAINING PROTEIN 5"/>
    <property type="match status" value="1"/>
</dbReference>
<dbReference type="GO" id="GO:0005096">
    <property type="term" value="F:GTPase activator activity"/>
    <property type="evidence" value="ECO:0007669"/>
    <property type="project" value="InterPro"/>
</dbReference>
<evidence type="ECO:0000313" key="6">
    <source>
        <dbReference type="WBParaSite" id="HDID_0000428201-mRNA-1"/>
    </source>
</evidence>
<evidence type="ECO:0000256" key="1">
    <source>
        <dbReference type="SAM" id="MobiDB-lite"/>
    </source>
</evidence>
<evidence type="ECO:0000259" key="3">
    <source>
        <dbReference type="Pfam" id="PF23013"/>
    </source>
</evidence>
<reference evidence="6" key="1">
    <citation type="submission" date="2017-02" db="UniProtKB">
        <authorList>
            <consortium name="WormBaseParasite"/>
        </authorList>
    </citation>
    <scope>IDENTIFICATION</scope>
</reference>
<proteinExistence type="predicted"/>
<dbReference type="InterPro" id="IPR055213">
    <property type="entry name" value="IML1_double_psi_beta_barrel"/>
</dbReference>
<organism evidence="6">
    <name type="scientific">Hymenolepis diminuta</name>
    <name type="common">Rat tapeworm</name>
    <dbReference type="NCBI Taxonomy" id="6216"/>
    <lineage>
        <taxon>Eukaryota</taxon>
        <taxon>Metazoa</taxon>
        <taxon>Spiralia</taxon>
        <taxon>Lophotrochozoa</taxon>
        <taxon>Platyhelminthes</taxon>
        <taxon>Cestoda</taxon>
        <taxon>Eucestoda</taxon>
        <taxon>Cyclophyllidea</taxon>
        <taxon>Hymenolepididae</taxon>
        <taxon>Hymenolepis</taxon>
    </lineage>
</organism>
<feature type="region of interest" description="Disordered" evidence="1">
    <location>
        <begin position="597"/>
        <end position="618"/>
    </location>
</feature>
<feature type="region of interest" description="Disordered" evidence="1">
    <location>
        <begin position="632"/>
        <end position="670"/>
    </location>
</feature>
<dbReference type="EMBL" id="UYSG01001576">
    <property type="protein sequence ID" value="VDL46736.1"/>
    <property type="molecule type" value="Genomic_DNA"/>
</dbReference>
<sequence>MAKSEVKLKLLCHPRVDTKSRVSDDVLLHPRDNHGILPGNIIELKHPDVPQPILFLVKSLREDFQHRDAISIEQSLAQSLKLQSYKTVSVRVVSKETNTIVQRNAMIEFGVMRGYVGELWRKGELTSCGYISDRTKVVFRSSSAVYHIFIQMSREMWNFDEFGDLFFEKSVKFLRELILKSWVNSFCTHDVTLVLATRVFINAPGIDIPKKSIFSRNSDGQIYADFYKQAFCTFFSIFLRVILQTERYSHEEWKRNFSQLMLAFKRYQSDIRYFVLKYLPGVKDSSQISIRLSAARETNLLESLNLILSDYECYNVDRKFDQTGKACIIISPGCGVFDASRDMISFTKQRALDLGVIVDLVCLGHQPLHAVPLFVCRDLENPESPEVCIVPHWINHSYFRSSREIYALNHTETVTRINVKARKVVNLQHSMKADEEDQAVNENESHLSSHHRLRRQTITSVILPDQSEISRQRTVSFNDDLLIQSSAVMVERPMEGAISPSEIGSYDSVSSIHVGWNITSNLRSRTHSSLCSEQHSPPSGNAAGVGLLSEKPSWMTLYGHFDVESSSSGMFFPRNILILTEGPFYLRNQTIQHQDLSHSYQSGGGGGGGGGANFQHRGPVFRPGRAVMECPSASGLPVGGSASSWQPTRDVGGASRHLPPVPSRRSTAKKSTMRVKLTAAAIMGAAFRTFPFGIHPQIFGLNKTVSQRRWAHFHTAAQRMHLIKYEKAQCVQILEGLRPKINLAKVWHAYFDFHRHVVETLTEENSSKNHTGGDNLKHQHSALSMNKPNGPKLPTVQLEAGIEQVSKAMENAGLDNFGLAPLPFIDPPHKFANSTAWKTLCEVVDAPDLVQTCAPASLDIISPLEAESLEKAFPSEQSGDGSTSSSLSPAAQHRRLLKEMIKPLGIDWKSLTTPALLPLTTEYFPEASSLLGEDFMIHEYRVVLNILSEDEWKLHFE</sequence>
<dbReference type="STRING" id="6216.A0A0R3SH68"/>
<dbReference type="PANTHER" id="PTHR13179:SF8">
    <property type="entry name" value="GATOR COMPLEX PROTEIN DEPDC5"/>
    <property type="match status" value="1"/>
</dbReference>
<feature type="domain" description="IML1 N-terminal double psi beta-barrel" evidence="3">
    <location>
        <begin position="7"/>
        <end position="92"/>
    </location>
</feature>
<dbReference type="GO" id="GO:0010508">
    <property type="term" value="P:positive regulation of autophagy"/>
    <property type="evidence" value="ECO:0007669"/>
    <property type="project" value="TreeGrafter"/>
</dbReference>
<dbReference type="Pfam" id="PF23013">
    <property type="entry name" value="IML1_N"/>
    <property type="match status" value="1"/>
</dbReference>
<accession>A0A0R3SH68</accession>
<dbReference type="InterPro" id="IPR048255">
    <property type="entry name" value="IML1_N"/>
</dbReference>
<dbReference type="Proteomes" id="UP000274504">
    <property type="component" value="Unassembled WGS sequence"/>
</dbReference>
<evidence type="ECO:0000313" key="5">
    <source>
        <dbReference type="Proteomes" id="UP000274504"/>
    </source>
</evidence>
<dbReference type="Pfam" id="PF12257">
    <property type="entry name" value="IML1"/>
    <property type="match status" value="1"/>
</dbReference>
<feature type="domain" description="Vacuolar membrane-associated protein Iml1 N-terminal" evidence="2">
    <location>
        <begin position="96"/>
        <end position="374"/>
    </location>
</feature>
<evidence type="ECO:0000259" key="2">
    <source>
        <dbReference type="Pfam" id="PF12257"/>
    </source>
</evidence>
<dbReference type="AlphaFoldDB" id="A0A0R3SH68"/>
<evidence type="ECO:0000313" key="4">
    <source>
        <dbReference type="EMBL" id="VDL46736.1"/>
    </source>
</evidence>
<reference evidence="4 5" key="2">
    <citation type="submission" date="2018-11" db="EMBL/GenBank/DDBJ databases">
        <authorList>
            <consortium name="Pathogen Informatics"/>
        </authorList>
    </citation>
    <scope>NUCLEOTIDE SEQUENCE [LARGE SCALE GENOMIC DNA]</scope>
</reference>
<gene>
    <name evidence="4" type="ORF">HDID_LOCUS4280</name>
</gene>
<protein>
    <submittedName>
        <fullName evidence="6">DEP domain-containing protein</fullName>
    </submittedName>
</protein>
<dbReference type="WBParaSite" id="HDID_0000428201-mRNA-1">
    <property type="protein sequence ID" value="HDID_0000428201-mRNA-1"/>
    <property type="gene ID" value="HDID_0000428201"/>
</dbReference>